<organism evidence="3 4">
    <name type="scientific">Rhypophila decipiens</name>
    <dbReference type="NCBI Taxonomy" id="261697"/>
    <lineage>
        <taxon>Eukaryota</taxon>
        <taxon>Fungi</taxon>
        <taxon>Dikarya</taxon>
        <taxon>Ascomycota</taxon>
        <taxon>Pezizomycotina</taxon>
        <taxon>Sordariomycetes</taxon>
        <taxon>Sordariomycetidae</taxon>
        <taxon>Sordariales</taxon>
        <taxon>Naviculisporaceae</taxon>
        <taxon>Rhypophila</taxon>
    </lineage>
</organism>
<name>A0AAN7B527_9PEZI</name>
<evidence type="ECO:0000313" key="3">
    <source>
        <dbReference type="EMBL" id="KAK4211208.1"/>
    </source>
</evidence>
<evidence type="ECO:0000256" key="2">
    <source>
        <dbReference type="SAM" id="Phobius"/>
    </source>
</evidence>
<accession>A0AAN7B527</accession>
<keyword evidence="2" id="KW-0472">Membrane</keyword>
<reference evidence="3" key="2">
    <citation type="submission" date="2023-05" db="EMBL/GenBank/DDBJ databases">
        <authorList>
            <consortium name="Lawrence Berkeley National Laboratory"/>
            <person name="Steindorff A."/>
            <person name="Hensen N."/>
            <person name="Bonometti L."/>
            <person name="Westerberg I."/>
            <person name="Brannstrom I.O."/>
            <person name="Guillou S."/>
            <person name="Cros-Aarteil S."/>
            <person name="Calhoun S."/>
            <person name="Haridas S."/>
            <person name="Kuo A."/>
            <person name="Mondo S."/>
            <person name="Pangilinan J."/>
            <person name="Riley R."/>
            <person name="Labutti K."/>
            <person name="Andreopoulos B."/>
            <person name="Lipzen A."/>
            <person name="Chen C."/>
            <person name="Yanf M."/>
            <person name="Daum C."/>
            <person name="Ng V."/>
            <person name="Clum A."/>
            <person name="Ohm R."/>
            <person name="Martin F."/>
            <person name="Silar P."/>
            <person name="Natvig D."/>
            <person name="Lalanne C."/>
            <person name="Gautier V."/>
            <person name="Ament-Velasquez S.L."/>
            <person name="Kruys A."/>
            <person name="Hutchinson M.I."/>
            <person name="Powell A.J."/>
            <person name="Barry K."/>
            <person name="Miller A.N."/>
            <person name="Grigoriev I.V."/>
            <person name="Debuchy R."/>
            <person name="Gladieux P."/>
            <person name="Thoren M.H."/>
            <person name="Johannesson H."/>
        </authorList>
    </citation>
    <scope>NUCLEOTIDE SEQUENCE</scope>
    <source>
        <strain evidence="3">PSN293</strain>
    </source>
</reference>
<comment type="caution">
    <text evidence="3">The sequence shown here is derived from an EMBL/GenBank/DDBJ whole genome shotgun (WGS) entry which is preliminary data.</text>
</comment>
<keyword evidence="2" id="KW-1133">Transmembrane helix</keyword>
<proteinExistence type="predicted"/>
<protein>
    <submittedName>
        <fullName evidence="3">Uncharacterized protein</fullName>
    </submittedName>
</protein>
<evidence type="ECO:0000313" key="4">
    <source>
        <dbReference type="Proteomes" id="UP001301769"/>
    </source>
</evidence>
<feature type="transmembrane region" description="Helical" evidence="2">
    <location>
        <begin position="20"/>
        <end position="37"/>
    </location>
</feature>
<feature type="compositionally biased region" description="Basic and acidic residues" evidence="1">
    <location>
        <begin position="224"/>
        <end position="235"/>
    </location>
</feature>
<reference evidence="3" key="1">
    <citation type="journal article" date="2023" name="Mol. Phylogenet. Evol.">
        <title>Genome-scale phylogeny and comparative genomics of the fungal order Sordariales.</title>
        <authorList>
            <person name="Hensen N."/>
            <person name="Bonometti L."/>
            <person name="Westerberg I."/>
            <person name="Brannstrom I.O."/>
            <person name="Guillou S."/>
            <person name="Cros-Aarteil S."/>
            <person name="Calhoun S."/>
            <person name="Haridas S."/>
            <person name="Kuo A."/>
            <person name="Mondo S."/>
            <person name="Pangilinan J."/>
            <person name="Riley R."/>
            <person name="LaButti K."/>
            <person name="Andreopoulos B."/>
            <person name="Lipzen A."/>
            <person name="Chen C."/>
            <person name="Yan M."/>
            <person name="Daum C."/>
            <person name="Ng V."/>
            <person name="Clum A."/>
            <person name="Steindorff A."/>
            <person name="Ohm R.A."/>
            <person name="Martin F."/>
            <person name="Silar P."/>
            <person name="Natvig D.O."/>
            <person name="Lalanne C."/>
            <person name="Gautier V."/>
            <person name="Ament-Velasquez S.L."/>
            <person name="Kruys A."/>
            <person name="Hutchinson M.I."/>
            <person name="Powell A.J."/>
            <person name="Barry K."/>
            <person name="Miller A.N."/>
            <person name="Grigoriev I.V."/>
            <person name="Debuchy R."/>
            <person name="Gladieux P."/>
            <person name="Hiltunen Thoren M."/>
            <person name="Johannesson H."/>
        </authorList>
    </citation>
    <scope>NUCLEOTIDE SEQUENCE</scope>
    <source>
        <strain evidence="3">PSN293</strain>
    </source>
</reference>
<sequence length="493" mass="53753">MAFLQQVWTRISILGRALMARLNLIVGPWILALPAGLREFCGWFYGCCLTYRYAGSLVATIALFDSVPLLFCLGYVIGTLIFHLGAALISFAFWITCGLNFFALVVIIATMLAFCVWFWGVVVFLIVRIIRRLLNEPNPVPHLALPVPPGPPGPHPDNNVAPDNNIGPGSPGPHPDNNVAPGGPEQDPPAVEEQERRPQAVEEQERRPQAVEDPQRGKQPTTTEARRIGDKEWKTKQASASSADRNKRQEKLVCPPSSPLSNTVQLPSFRKLLTTLNTKIEDKKSAKAASVEPATSKLNGDPPQEEQEQQSEQQSEQRPEQRPEPKTGPVSASKDHQTPRCDRSLSPIAKTPGAPKIPYASPLLQRPPSPIPPPPFAPGAPIISRLSTPDLSENKALTKGWDKTPVPKNRDVGLISSTNQAPDSEKPSEATNHLAYETHPGLNSARTTEPNPKPTPLASNLIAKQKGVLVEGQQPTPDKAAPRPCRCQHPPKV</sequence>
<feature type="compositionally biased region" description="Basic and acidic residues" evidence="1">
    <location>
        <begin position="333"/>
        <end position="343"/>
    </location>
</feature>
<dbReference type="Proteomes" id="UP001301769">
    <property type="component" value="Unassembled WGS sequence"/>
</dbReference>
<dbReference type="EMBL" id="MU858154">
    <property type="protein sequence ID" value="KAK4211208.1"/>
    <property type="molecule type" value="Genomic_DNA"/>
</dbReference>
<feature type="compositionally biased region" description="Pro residues" evidence="1">
    <location>
        <begin position="146"/>
        <end position="155"/>
    </location>
</feature>
<feature type="compositionally biased region" description="Pro residues" evidence="1">
    <location>
        <begin position="365"/>
        <end position="378"/>
    </location>
</feature>
<gene>
    <name evidence="3" type="ORF">QBC37DRAFT_389845</name>
</gene>
<feature type="transmembrane region" description="Helical" evidence="2">
    <location>
        <begin position="71"/>
        <end position="95"/>
    </location>
</feature>
<feature type="transmembrane region" description="Helical" evidence="2">
    <location>
        <begin position="101"/>
        <end position="127"/>
    </location>
</feature>
<keyword evidence="2" id="KW-0812">Transmembrane</keyword>
<dbReference type="Pfam" id="PF16015">
    <property type="entry name" value="Promethin"/>
    <property type="match status" value="1"/>
</dbReference>
<dbReference type="AlphaFoldDB" id="A0AAN7B527"/>
<keyword evidence="4" id="KW-1185">Reference proteome</keyword>
<feature type="region of interest" description="Disordered" evidence="1">
    <location>
        <begin position="145"/>
        <end position="493"/>
    </location>
</feature>
<feature type="compositionally biased region" description="Basic and acidic residues" evidence="1">
    <location>
        <begin position="193"/>
        <end position="216"/>
    </location>
</feature>
<feature type="compositionally biased region" description="Basic and acidic residues" evidence="1">
    <location>
        <begin position="315"/>
        <end position="325"/>
    </location>
</feature>
<evidence type="ECO:0000256" key="1">
    <source>
        <dbReference type="SAM" id="MobiDB-lite"/>
    </source>
</evidence>